<feature type="transmembrane region" description="Helical" evidence="2">
    <location>
        <begin position="363"/>
        <end position="381"/>
    </location>
</feature>
<keyword evidence="2" id="KW-0812">Transmembrane</keyword>
<dbReference type="Pfam" id="PF01757">
    <property type="entry name" value="Acyl_transf_3"/>
    <property type="match status" value="1"/>
</dbReference>
<dbReference type="Proteomes" id="UP001549921">
    <property type="component" value="Unassembled WGS sequence"/>
</dbReference>
<keyword evidence="2" id="KW-1133">Transmembrane helix</keyword>
<sequence>MVPKLKYLFILVIIQTVNSNLIWDATYPAIDQSLHEEAIDPVLCEEQINYVITDTFLRLQFIDAGIRTPKGILDGNTVDLGNYHQCLGINRQLEDSELQGKYCLIRVPLNQTLNIPQLPGLTGIDEFEINEIKARFQGAHKINVGARGLGGIVNNDTRLAPQSPLASLNLRVAVCVPKTCSTKQAIDSLLFNISAFGFEYTEEFCRVPNDKPWVAADYVAVVLLSLIGVISLISTVYDILVQFVLKNVVRKPIYALFSIYTNGQRLMNFTTGPDALHCVDGIRALAMIWVLIGHTFITESFFANPFDGIQVMRSPEGLWVSAAHITVDTFFTLSGLLVVYTTAGKLSGKKLLQNLHLYYLNRLLRMFPVLATGVLLEASLFNRVSDGPYWSGMSDLVDRCRAFWWSTLLHMQNYMSPERTCIGQTWYLAIDVQLHILSPLVLFWVLSGSNNLAWLALAIAFVLQLSAATVYNFLMEFPSSLISPNRGFDEMSNYMFKYYVNTLTRASPYLVGMIIGYVLSLYRGTKVRLSMGQVIFNYAWATALLSFVLYSSYPILQPSWDNQPLDNLYNSFIRPAWALGLGWLIFACVHGYAGPINWLLSLSIWKLPARLSYAMYILHFGLMVAVNSSAITPTFFSVNGLMFKFLGHFGLVFIVAFVVVLFIEAPCTILFKKLLSGVPKKEKKPAVEPEAAKETGKEV</sequence>
<feature type="transmembrane region" description="Helical" evidence="2">
    <location>
        <begin position="317"/>
        <end position="342"/>
    </location>
</feature>
<evidence type="ECO:0000313" key="5">
    <source>
        <dbReference type="EMBL" id="KAL0831535.1"/>
    </source>
</evidence>
<dbReference type="PANTHER" id="PTHR11161:SF0">
    <property type="entry name" value="O-ACYLTRANSFERASE LIKE PROTEIN"/>
    <property type="match status" value="1"/>
</dbReference>
<dbReference type="InterPro" id="IPR002656">
    <property type="entry name" value="Acyl_transf_3_dom"/>
</dbReference>
<keyword evidence="3" id="KW-0732">Signal</keyword>
<feature type="transmembrane region" description="Helical" evidence="2">
    <location>
        <begin position="452"/>
        <end position="474"/>
    </location>
</feature>
<feature type="transmembrane region" description="Helical" evidence="2">
    <location>
        <begin position="425"/>
        <end position="445"/>
    </location>
</feature>
<feature type="transmembrane region" description="Helical" evidence="2">
    <location>
        <begin position="613"/>
        <end position="636"/>
    </location>
</feature>
<feature type="signal peptide" evidence="3">
    <location>
        <begin position="1"/>
        <end position="19"/>
    </location>
</feature>
<accession>A0ABD0T4Q8</accession>
<evidence type="ECO:0000259" key="4">
    <source>
        <dbReference type="SMART" id="SM00703"/>
    </source>
</evidence>
<feature type="compositionally biased region" description="Basic and acidic residues" evidence="1">
    <location>
        <begin position="684"/>
        <end position="699"/>
    </location>
</feature>
<dbReference type="InterPro" id="IPR006621">
    <property type="entry name" value="Nose-resist-to-fluoxetine_N"/>
</dbReference>
<dbReference type="PANTHER" id="PTHR11161">
    <property type="entry name" value="O-ACYLTRANSFERASE"/>
    <property type="match status" value="1"/>
</dbReference>
<feature type="domain" description="Nose resistant-to-fluoxetine protein N-terminal" evidence="4">
    <location>
        <begin position="41"/>
        <end position="207"/>
    </location>
</feature>
<feature type="transmembrane region" description="Helical" evidence="2">
    <location>
        <begin position="506"/>
        <end position="522"/>
    </location>
</feature>
<dbReference type="EMBL" id="JBEDNZ010000012">
    <property type="protein sequence ID" value="KAL0831535.1"/>
    <property type="molecule type" value="Genomic_DNA"/>
</dbReference>
<evidence type="ECO:0000256" key="1">
    <source>
        <dbReference type="SAM" id="MobiDB-lite"/>
    </source>
</evidence>
<dbReference type="SMART" id="SM00703">
    <property type="entry name" value="NRF"/>
    <property type="match status" value="1"/>
</dbReference>
<feature type="chain" id="PRO_5044744968" description="Nose resistant-to-fluoxetine protein N-terminal domain-containing protein" evidence="3">
    <location>
        <begin position="20"/>
        <end position="699"/>
    </location>
</feature>
<dbReference type="AlphaFoldDB" id="A0ABD0T4Q8"/>
<evidence type="ECO:0000313" key="6">
    <source>
        <dbReference type="Proteomes" id="UP001549921"/>
    </source>
</evidence>
<comment type="caution">
    <text evidence="5">The sequence shown here is derived from an EMBL/GenBank/DDBJ whole genome shotgun (WGS) entry which is preliminary data.</text>
</comment>
<evidence type="ECO:0000256" key="2">
    <source>
        <dbReference type="SAM" id="Phobius"/>
    </source>
</evidence>
<dbReference type="InterPro" id="IPR052728">
    <property type="entry name" value="O2_lipid_transport_reg"/>
</dbReference>
<dbReference type="Pfam" id="PF20146">
    <property type="entry name" value="NRF"/>
    <property type="match status" value="1"/>
</dbReference>
<gene>
    <name evidence="5" type="ORF">ABMA28_002329</name>
</gene>
<proteinExistence type="predicted"/>
<name>A0ABD0T4Q8_LOXSC</name>
<reference evidence="5 6" key="1">
    <citation type="submission" date="2024-06" db="EMBL/GenBank/DDBJ databases">
        <title>A chromosome-level genome assembly of beet webworm, Loxostege sticticalis.</title>
        <authorList>
            <person name="Zhang Y."/>
        </authorList>
    </citation>
    <scope>NUCLEOTIDE SEQUENCE [LARGE SCALE GENOMIC DNA]</scope>
    <source>
        <strain evidence="5">AQ028</strain>
        <tissue evidence="5">Male pupae</tissue>
    </source>
</reference>
<feature type="transmembrane region" description="Helical" evidence="2">
    <location>
        <begin position="275"/>
        <end position="297"/>
    </location>
</feature>
<feature type="transmembrane region" description="Helical" evidence="2">
    <location>
        <begin position="648"/>
        <end position="671"/>
    </location>
</feature>
<feature type="transmembrane region" description="Helical" evidence="2">
    <location>
        <begin position="576"/>
        <end position="601"/>
    </location>
</feature>
<keyword evidence="2" id="KW-0472">Membrane</keyword>
<feature type="transmembrane region" description="Helical" evidence="2">
    <location>
        <begin position="534"/>
        <end position="556"/>
    </location>
</feature>
<feature type="region of interest" description="Disordered" evidence="1">
    <location>
        <begin position="680"/>
        <end position="699"/>
    </location>
</feature>
<evidence type="ECO:0000256" key="3">
    <source>
        <dbReference type="SAM" id="SignalP"/>
    </source>
</evidence>
<feature type="transmembrane region" description="Helical" evidence="2">
    <location>
        <begin position="218"/>
        <end position="241"/>
    </location>
</feature>
<organism evidence="5 6">
    <name type="scientific">Loxostege sticticalis</name>
    <name type="common">Beet webworm moth</name>
    <dbReference type="NCBI Taxonomy" id="481309"/>
    <lineage>
        <taxon>Eukaryota</taxon>
        <taxon>Metazoa</taxon>
        <taxon>Ecdysozoa</taxon>
        <taxon>Arthropoda</taxon>
        <taxon>Hexapoda</taxon>
        <taxon>Insecta</taxon>
        <taxon>Pterygota</taxon>
        <taxon>Neoptera</taxon>
        <taxon>Endopterygota</taxon>
        <taxon>Lepidoptera</taxon>
        <taxon>Glossata</taxon>
        <taxon>Ditrysia</taxon>
        <taxon>Pyraloidea</taxon>
        <taxon>Crambidae</taxon>
        <taxon>Pyraustinae</taxon>
        <taxon>Loxostege</taxon>
    </lineage>
</organism>
<protein>
    <recommendedName>
        <fullName evidence="4">Nose resistant-to-fluoxetine protein N-terminal domain-containing protein</fullName>
    </recommendedName>
</protein>